<sequence length="60" mass="6371">MDGPEVSAVTTSPGEAPARTWESWKPYAVLLVLSTAVAYVLGAVRDALALRHNPPVPRDA</sequence>
<protein>
    <submittedName>
        <fullName evidence="2">Uncharacterized protein</fullName>
    </submittedName>
</protein>
<dbReference type="Proteomes" id="UP000190306">
    <property type="component" value="Chromosome"/>
</dbReference>
<proteinExistence type="predicted"/>
<gene>
    <name evidence="2" type="ORF">AFM16_30370</name>
</gene>
<keyword evidence="1" id="KW-1133">Transmembrane helix</keyword>
<name>A0ABX3L8V0_STRAT</name>
<keyword evidence="1" id="KW-0472">Membrane</keyword>
<dbReference type="EMBL" id="LHQL01000014">
    <property type="protein sequence ID" value="OOQ47085.1"/>
    <property type="molecule type" value="Genomic_DNA"/>
</dbReference>
<evidence type="ECO:0000313" key="3">
    <source>
        <dbReference type="Proteomes" id="UP000190306"/>
    </source>
</evidence>
<organism evidence="2 3">
    <name type="scientific">Streptomyces antibioticus</name>
    <dbReference type="NCBI Taxonomy" id="1890"/>
    <lineage>
        <taxon>Bacteria</taxon>
        <taxon>Bacillati</taxon>
        <taxon>Actinomycetota</taxon>
        <taxon>Actinomycetes</taxon>
        <taxon>Kitasatosporales</taxon>
        <taxon>Streptomycetaceae</taxon>
        <taxon>Streptomyces</taxon>
    </lineage>
</organism>
<comment type="caution">
    <text evidence="2">The sequence shown here is derived from an EMBL/GenBank/DDBJ whole genome shotgun (WGS) entry which is preliminary data.</text>
</comment>
<accession>A0ABX3L8V0</accession>
<evidence type="ECO:0000256" key="1">
    <source>
        <dbReference type="SAM" id="Phobius"/>
    </source>
</evidence>
<keyword evidence="3" id="KW-1185">Reference proteome</keyword>
<evidence type="ECO:0000313" key="2">
    <source>
        <dbReference type="EMBL" id="OOQ47085.1"/>
    </source>
</evidence>
<feature type="transmembrane region" description="Helical" evidence="1">
    <location>
        <begin position="27"/>
        <end position="44"/>
    </location>
</feature>
<keyword evidence="1" id="KW-0812">Transmembrane</keyword>
<reference evidence="2 3" key="1">
    <citation type="submission" date="2015-07" db="EMBL/GenBank/DDBJ databases">
        <title>Draft Genome Sequence of Streptomyces antibioticus, IMRU 3720 reveals insights in the evolution of actinomycin biosynthetic gene clusters in Streptomyces.</title>
        <authorList>
            <person name="Crnovcic I."/>
            <person name="Ruckert C."/>
            <person name="Kalinowksi J."/>
            <person name="Keller U."/>
        </authorList>
    </citation>
    <scope>NUCLEOTIDE SEQUENCE [LARGE SCALE GENOMIC DNA]</scope>
    <source>
        <strain evidence="2 3">DSM 41481</strain>
    </source>
</reference>